<sequence length="16" mass="1836">MVHITQGKEPDVFHVV</sequence>
<dbReference type="KEGG" id="bha:BH1724"/>
<name>Q9KC50_HALH5</name>
<keyword evidence="2" id="KW-1185">Reference proteome</keyword>
<accession>Q9KC50</accession>
<organism evidence="1 2">
    <name type="scientific">Halalkalibacterium halodurans (strain ATCC BAA-125 / DSM 18197 / FERM 7344 / JCM 9153 / C-125)</name>
    <name type="common">Bacillus halodurans</name>
    <dbReference type="NCBI Taxonomy" id="272558"/>
    <lineage>
        <taxon>Bacteria</taxon>
        <taxon>Bacillati</taxon>
        <taxon>Bacillota</taxon>
        <taxon>Bacilli</taxon>
        <taxon>Bacillales</taxon>
        <taxon>Bacillaceae</taxon>
        <taxon>Halalkalibacterium (ex Joshi et al. 2022)</taxon>
    </lineage>
</organism>
<dbReference type="PIR" id="D83865">
    <property type="entry name" value="D83865"/>
</dbReference>
<dbReference type="EMBL" id="BA000004">
    <property type="protein sequence ID" value="BAB05443.1"/>
    <property type="molecule type" value="Genomic_DNA"/>
</dbReference>
<dbReference type="HOGENOM" id="CLU_3432959_0_0_9"/>
<dbReference type="AlphaFoldDB" id="Q9KC50"/>
<evidence type="ECO:0000313" key="2">
    <source>
        <dbReference type="Proteomes" id="UP000001258"/>
    </source>
</evidence>
<proteinExistence type="predicted"/>
<reference evidence="1 2" key="1">
    <citation type="journal article" date="2000" name="Nucleic Acids Res.">
        <title>Complete genome sequence of the alkaliphilic bacterium Bacillus halodurans and genomic sequence comparison with Bacillus subtilis.</title>
        <authorList>
            <person name="Takami H."/>
            <person name="Nakasone K."/>
            <person name="Takaki Y."/>
            <person name="Maeno G."/>
            <person name="Sasaki R."/>
            <person name="Masui N."/>
            <person name="Fuji F."/>
            <person name="Hirama C."/>
            <person name="Nakamura Y."/>
            <person name="Ogasawara N."/>
            <person name="Kuhara S."/>
            <person name="Horikoshi K."/>
        </authorList>
    </citation>
    <scope>NUCLEOTIDE SEQUENCE [LARGE SCALE GENOMIC DNA]</scope>
    <source>
        <strain evidence="2">ATCC BAA-125 / DSM 18197 / FERM 7344 / JCM 9153 / C-125</strain>
    </source>
</reference>
<evidence type="ECO:0000313" key="1">
    <source>
        <dbReference type="EMBL" id="BAB05443.1"/>
    </source>
</evidence>
<gene>
    <name evidence="1" type="ordered locus">BH1724</name>
</gene>
<protein>
    <submittedName>
        <fullName evidence="1">BH1724 protein</fullName>
    </submittedName>
</protein>
<dbReference type="Proteomes" id="UP000001258">
    <property type="component" value="Chromosome"/>
</dbReference>